<keyword evidence="2" id="KW-1185">Reference proteome</keyword>
<gene>
    <name evidence="1" type="ORF">EKJ_26380</name>
</gene>
<sequence length="541" mass="60607">MSGENSDRIGDNRKSAKAEGLLRKLRSMARLPVGDREILATRLGEVAAKTAPSPLEGARILFDRAWGPENAHWQKRKRLVRIGDEPAPDARDVGSLVSSGQTWAHLLETAATIMSEMEGGNAEWLRDHQIRRMLYGTSLIPSNDNSAVGSGDTEELISFLAIKLLSKIDSNSRLKQLFGVLANSPFWLTTVHETTEDQNEALQRLRHSTEEYVAALQGVALPKKFTSKPPSYGSRELSWSWPEVHLGALVRPFKKRVFIAPSELTSVHRAIWEEDEEQDAHQDPNRPVREGLIAWISSIGGALGGWQGDRWQLPDLEFDRKLGYGWTEMELEDFRNVFLSVRPIGNELGLWLQIEADDNPRFIPSLYGYDLAADVVRERQPWGDFYSLMLADEFGFHAIEWSEWAAKKTSRKSLISLGLPSKQELQPGNAIAFCDEHEFNDWTGDAGVGAWLHDMDHPEMKAFLLGLDPEIRFAPAQPQNAEIPVPCRDETIAGFLLRTATSEGQPAFTELLDQAKALSDAGMGFHESLLDKYRTLISSIE</sequence>
<organism evidence="1 2">
    <name type="scientific">Qipengyuania flava</name>
    <dbReference type="NCBI Taxonomy" id="192812"/>
    <lineage>
        <taxon>Bacteria</taxon>
        <taxon>Pseudomonadati</taxon>
        <taxon>Pseudomonadota</taxon>
        <taxon>Alphaproteobacteria</taxon>
        <taxon>Sphingomonadales</taxon>
        <taxon>Erythrobacteraceae</taxon>
        <taxon>Qipengyuania</taxon>
    </lineage>
</organism>
<evidence type="ECO:0000313" key="2">
    <source>
        <dbReference type="Proteomes" id="UP000290057"/>
    </source>
</evidence>
<dbReference type="Proteomes" id="UP000290057">
    <property type="component" value="Chromosome"/>
</dbReference>
<name>A0A3T1CLE1_9SPHN</name>
<protein>
    <submittedName>
        <fullName evidence="1">Uncharacterized protein</fullName>
    </submittedName>
</protein>
<dbReference type="EMBL" id="AP019389">
    <property type="protein sequence ID" value="BBI21791.1"/>
    <property type="molecule type" value="Genomic_DNA"/>
</dbReference>
<evidence type="ECO:0000313" key="1">
    <source>
        <dbReference type="EMBL" id="BBI21791.1"/>
    </source>
</evidence>
<reference evidence="1 2" key="1">
    <citation type="submission" date="2019-01" db="EMBL/GenBank/DDBJ databases">
        <title>Complete genome sequence of Erythrobacter flavus KJ5.</title>
        <authorList>
            <person name="Kanesaki Y."/>
            <person name="Brotosudarmo T."/>
            <person name="Moriuchi R."/>
            <person name="Awai K."/>
        </authorList>
    </citation>
    <scope>NUCLEOTIDE SEQUENCE [LARGE SCALE GENOMIC DNA]</scope>
    <source>
        <strain evidence="1 2">KJ5</strain>
    </source>
</reference>
<proteinExistence type="predicted"/>
<dbReference type="AlphaFoldDB" id="A0A3T1CLE1"/>
<accession>A0A3T1CLE1</accession>